<feature type="domain" description="CxxC-x17-CxxC" evidence="3">
    <location>
        <begin position="60"/>
        <end position="93"/>
    </location>
</feature>
<organism evidence="4 5">
    <name type="scientific">Pseudoflavonifractor hominis</name>
    <dbReference type="NCBI Taxonomy" id="2763059"/>
    <lineage>
        <taxon>Bacteria</taxon>
        <taxon>Bacillati</taxon>
        <taxon>Bacillota</taxon>
        <taxon>Clostridia</taxon>
        <taxon>Eubacteriales</taxon>
        <taxon>Oscillospiraceae</taxon>
        <taxon>Pseudoflavonifractor</taxon>
    </lineage>
</organism>
<dbReference type="RefSeq" id="WP_101693502.1">
    <property type="nucleotide sequence ID" value="NZ_JACOPR010000001.1"/>
</dbReference>
<gene>
    <name evidence="4" type="ORF">H8S34_00950</name>
</gene>
<evidence type="ECO:0000259" key="3">
    <source>
        <dbReference type="Pfam" id="PF23477"/>
    </source>
</evidence>
<evidence type="ECO:0000256" key="1">
    <source>
        <dbReference type="SAM" id="MobiDB-lite"/>
    </source>
</evidence>
<sequence>MFQDKMIVCKDCGQEFTFTAGEQEFFAERGFQNEPQRCKSCRDTRKGGGGSSSRDSRPARQMYDAVCASCGVSCKVPFEPRNDRPVYCSDCFRR</sequence>
<feature type="region of interest" description="Disordered" evidence="1">
    <location>
        <begin position="38"/>
        <end position="60"/>
    </location>
</feature>
<dbReference type="InterPro" id="IPR026363">
    <property type="entry name" value="CxxC-x17-CxxC_dom"/>
</dbReference>
<comment type="caution">
    <text evidence="4">The sequence shown here is derived from an EMBL/GenBank/DDBJ whole genome shotgun (WGS) entry which is preliminary data.</text>
</comment>
<proteinExistence type="predicted"/>
<keyword evidence="5" id="KW-1185">Reference proteome</keyword>
<dbReference type="Proteomes" id="UP000660021">
    <property type="component" value="Unassembled WGS sequence"/>
</dbReference>
<evidence type="ECO:0000259" key="2">
    <source>
        <dbReference type="Pfam" id="PF13451"/>
    </source>
</evidence>
<accession>A0ABR7HPE6</accession>
<dbReference type="InterPro" id="IPR025306">
    <property type="entry name" value="Zn-bnd_dom_prob"/>
</dbReference>
<feature type="domain" description="Probable zinc-binding" evidence="2">
    <location>
        <begin position="3"/>
        <end position="46"/>
    </location>
</feature>
<evidence type="ECO:0000313" key="4">
    <source>
        <dbReference type="EMBL" id="MBC5729403.1"/>
    </source>
</evidence>
<name>A0ABR7HPE6_9FIRM</name>
<dbReference type="Pfam" id="PF13451">
    <property type="entry name" value="zf_Tbcl"/>
    <property type="match status" value="1"/>
</dbReference>
<reference evidence="4 5" key="1">
    <citation type="submission" date="2020-08" db="EMBL/GenBank/DDBJ databases">
        <title>Genome public.</title>
        <authorList>
            <person name="Liu C."/>
            <person name="Sun Q."/>
        </authorList>
    </citation>
    <scope>NUCLEOTIDE SEQUENCE [LARGE SCALE GENOMIC DNA]</scope>
    <source>
        <strain evidence="4 5">New-38</strain>
    </source>
</reference>
<evidence type="ECO:0000313" key="5">
    <source>
        <dbReference type="Proteomes" id="UP000660021"/>
    </source>
</evidence>
<dbReference type="EMBL" id="JACOPR010000001">
    <property type="protein sequence ID" value="MBC5729403.1"/>
    <property type="molecule type" value="Genomic_DNA"/>
</dbReference>
<dbReference type="NCBIfam" id="TIGR04272">
    <property type="entry name" value="cxxc_cxxc_Mbark"/>
    <property type="match status" value="1"/>
</dbReference>
<protein>
    <submittedName>
        <fullName evidence="4">Zinc-ribbon domain containing protein</fullName>
    </submittedName>
</protein>
<dbReference type="Pfam" id="PF23477">
    <property type="entry name" value="zf_Tbcl_2"/>
    <property type="match status" value="1"/>
</dbReference>